<dbReference type="GO" id="GO:0006284">
    <property type="term" value="P:base-excision repair"/>
    <property type="evidence" value="ECO:0007669"/>
    <property type="project" value="InterPro"/>
</dbReference>
<evidence type="ECO:0000256" key="5">
    <source>
        <dbReference type="ARBA" id="ARBA00022763"/>
    </source>
</evidence>
<organism evidence="9 10">
    <name type="scientific">Cinara cedri</name>
    <dbReference type="NCBI Taxonomy" id="506608"/>
    <lineage>
        <taxon>Eukaryota</taxon>
        <taxon>Metazoa</taxon>
        <taxon>Ecdysozoa</taxon>
        <taxon>Arthropoda</taxon>
        <taxon>Hexapoda</taxon>
        <taxon>Insecta</taxon>
        <taxon>Pterygota</taxon>
        <taxon>Neoptera</taxon>
        <taxon>Paraneoptera</taxon>
        <taxon>Hemiptera</taxon>
        <taxon>Sternorrhyncha</taxon>
        <taxon>Aphidomorpha</taxon>
        <taxon>Aphidoidea</taxon>
        <taxon>Aphididae</taxon>
        <taxon>Lachninae</taxon>
        <taxon>Cinara</taxon>
    </lineage>
</organism>
<evidence type="ECO:0000256" key="2">
    <source>
        <dbReference type="ARBA" id="ARBA00002421"/>
    </source>
</evidence>
<evidence type="ECO:0000256" key="6">
    <source>
        <dbReference type="ARBA" id="ARBA00022801"/>
    </source>
</evidence>
<dbReference type="InterPro" id="IPR003180">
    <property type="entry name" value="MPG"/>
</dbReference>
<comment type="function">
    <text evidence="2">Hydrolysis of the deoxyribose N-glycosidic bond to excise 3-methyladenine, and 7-methylguanine from the damaged DNA polymer formed by alkylation lesions.</text>
</comment>
<dbReference type="InterPro" id="IPR011034">
    <property type="entry name" value="Formyl_transferase-like_C_sf"/>
</dbReference>
<keyword evidence="9" id="KW-0347">Helicase</keyword>
<comment type="catalytic activity">
    <reaction evidence="1">
        <text>Hydrolysis of alkylated DNA, releasing 3-methyladenine, 3-methylguanine, 7-methylguanine and 7-methyladenine.</text>
        <dbReference type="EC" id="3.2.2.21"/>
    </reaction>
</comment>
<reference evidence="9 10" key="1">
    <citation type="submission" date="2019-08" db="EMBL/GenBank/DDBJ databases">
        <authorList>
            <person name="Alioto T."/>
            <person name="Alioto T."/>
            <person name="Gomez Garrido J."/>
        </authorList>
    </citation>
    <scope>NUCLEOTIDE SEQUENCE [LARGE SCALE GENOMIC DNA]</scope>
</reference>
<dbReference type="GO" id="GO:0003677">
    <property type="term" value="F:DNA binding"/>
    <property type="evidence" value="ECO:0007669"/>
    <property type="project" value="InterPro"/>
</dbReference>
<dbReference type="Gene3D" id="3.10.300.10">
    <property type="entry name" value="Methylpurine-DNA glycosylase (MPG)"/>
    <property type="match status" value="1"/>
</dbReference>
<keyword evidence="9" id="KW-0547">Nucleotide-binding</keyword>
<dbReference type="GO" id="GO:0004386">
    <property type="term" value="F:helicase activity"/>
    <property type="evidence" value="ECO:0007669"/>
    <property type="project" value="UniProtKB-KW"/>
</dbReference>
<evidence type="ECO:0000256" key="8">
    <source>
        <dbReference type="ARBA" id="ARBA00033426"/>
    </source>
</evidence>
<dbReference type="Proteomes" id="UP000325440">
    <property type="component" value="Unassembled WGS sequence"/>
</dbReference>
<dbReference type="EC" id="3.2.2.21" evidence="4"/>
<evidence type="ECO:0000256" key="4">
    <source>
        <dbReference type="ARBA" id="ARBA00012000"/>
    </source>
</evidence>
<dbReference type="AlphaFoldDB" id="A0A5E4MN44"/>
<evidence type="ECO:0000313" key="10">
    <source>
        <dbReference type="Proteomes" id="UP000325440"/>
    </source>
</evidence>
<keyword evidence="7" id="KW-0234">DNA repair</keyword>
<keyword evidence="5" id="KW-0227">DNA damage</keyword>
<protein>
    <recommendedName>
        <fullName evidence="4">DNA-3-methyladenine glycosylase II</fullName>
        <ecNumber evidence="4">3.2.2.21</ecNumber>
    </recommendedName>
    <alternativeName>
        <fullName evidence="8">3-methyladenine DNA glycosidase</fullName>
    </alternativeName>
</protein>
<keyword evidence="10" id="KW-1185">Reference proteome</keyword>
<name>A0A5E4MN44_9HEMI</name>
<accession>A0A5E4MN44</accession>
<keyword evidence="6" id="KW-0378">Hydrolase</keyword>
<evidence type="ECO:0000256" key="1">
    <source>
        <dbReference type="ARBA" id="ARBA00000086"/>
    </source>
</evidence>
<dbReference type="Pfam" id="PF02245">
    <property type="entry name" value="Pur_DNA_glyco"/>
    <property type="match status" value="1"/>
</dbReference>
<evidence type="ECO:0000256" key="7">
    <source>
        <dbReference type="ARBA" id="ARBA00023204"/>
    </source>
</evidence>
<dbReference type="InterPro" id="IPR036995">
    <property type="entry name" value="MPG_sf"/>
</dbReference>
<feature type="non-terminal residue" evidence="9">
    <location>
        <position position="73"/>
    </location>
</feature>
<dbReference type="SUPFAM" id="SSF50486">
    <property type="entry name" value="FMT C-terminal domain-like"/>
    <property type="match status" value="1"/>
</dbReference>
<evidence type="ECO:0000313" key="9">
    <source>
        <dbReference type="EMBL" id="VVC31258.1"/>
    </source>
</evidence>
<proteinExistence type="inferred from homology"/>
<evidence type="ECO:0000256" key="3">
    <source>
        <dbReference type="ARBA" id="ARBA00009232"/>
    </source>
</evidence>
<dbReference type="OrthoDB" id="6353017at2759"/>
<gene>
    <name evidence="9" type="ORF">CINCED_3A005631</name>
</gene>
<dbReference type="EMBL" id="CABPRJ010000723">
    <property type="protein sequence ID" value="VVC31258.1"/>
    <property type="molecule type" value="Genomic_DNA"/>
</dbReference>
<dbReference type="GO" id="GO:0003905">
    <property type="term" value="F:alkylbase DNA N-glycosylase activity"/>
    <property type="evidence" value="ECO:0007669"/>
    <property type="project" value="UniProtKB-EC"/>
</dbReference>
<sequence>MDYLRFLSNTSGPVGIDTISIALSENVAGELLGKTLKFSNFSGIITEVEAYICRDDPACHAAKGYTKRTSVMF</sequence>
<comment type="similarity">
    <text evidence="3">Belongs to the DNA glycosylase MPG family.</text>
</comment>
<keyword evidence="9" id="KW-0067">ATP-binding</keyword>